<dbReference type="AlphaFoldDB" id="A0A6M3K1D7"/>
<evidence type="ECO:0000313" key="2">
    <source>
        <dbReference type="EMBL" id="QJA75152.1"/>
    </source>
</evidence>
<gene>
    <name evidence="2" type="ORF">MM415A01865_0012</name>
</gene>
<feature type="region of interest" description="Disordered" evidence="1">
    <location>
        <begin position="220"/>
        <end position="273"/>
    </location>
</feature>
<feature type="compositionally biased region" description="Basic and acidic residues" evidence="1">
    <location>
        <begin position="220"/>
        <end position="252"/>
    </location>
</feature>
<reference evidence="2" key="1">
    <citation type="submission" date="2020-03" db="EMBL/GenBank/DDBJ databases">
        <title>The deep terrestrial virosphere.</title>
        <authorList>
            <person name="Holmfeldt K."/>
            <person name="Nilsson E."/>
            <person name="Simone D."/>
            <person name="Lopez-Fernandez M."/>
            <person name="Wu X."/>
            <person name="de Brujin I."/>
            <person name="Lundin D."/>
            <person name="Andersson A."/>
            <person name="Bertilsson S."/>
            <person name="Dopson M."/>
        </authorList>
    </citation>
    <scope>NUCLEOTIDE SEQUENCE</scope>
    <source>
        <strain evidence="2">MM415A01865</strain>
    </source>
</reference>
<protein>
    <recommendedName>
        <fullName evidence="3">Capsid protein</fullName>
    </recommendedName>
</protein>
<dbReference type="InterPro" id="IPR035198">
    <property type="entry name" value="SU10_MCP"/>
</dbReference>
<dbReference type="EMBL" id="MT142143">
    <property type="protein sequence ID" value="QJA75152.1"/>
    <property type="molecule type" value="Genomic_DNA"/>
</dbReference>
<name>A0A6M3K1D7_9ZZZZ</name>
<proteinExistence type="predicted"/>
<evidence type="ECO:0000256" key="1">
    <source>
        <dbReference type="SAM" id="MobiDB-lite"/>
    </source>
</evidence>
<sequence length="704" mass="79328">MPIGPYKDFGACVAAQKKKGKSDESARKICGHIEKMSKGKEKTIKTSKLNLEIKEDDGEFYTRGFIATTHIDDVDDRIVKETLESWSDKINSTNLPVSLHHDINDPTLVAKSISSSVKKLDDGEYGLWVETHYNKAHPEFENVHYEIDNDFLTNYSIEYTTNNDSTTHMEEIDGKWIRILEPKTELVGYGLTNIRKAANKEAKLYKEIIDMKKDFEKKDEVKEKMKEEKPKEVVEKKEEEIIEKKEEDKEPEAPEDEETQEEEEGETKTKKAVKSEVKEAMIKELVKKELKEMMEKKPLLNETKEVKMETKEIKEYKEKVFGTKEGKADLASQWKSAGQLHDYLEKKTMGRVPSIGVSLPFECKENKIELKAADSGHVIPDNYTGAQTTWANIYGAYEEYPAELGAVYQPVIINQLNDEVSTWMLLDKVDFSNQSTITFIARWARNTDVGGYTEANAVATMTNEDFDGHVGRVKCHQIFSYYKADVSVSGPLMKFASAAGGIGDVYSKEIQDSTKDLMKAMNQALLSTGDGTAENACLGFEVLCITTGNIYAHARSTWSTLQAGGNDDMSSAPITLKKMRAMIRTACTNGARKQDLVFICDPLQEDFIKALIQDMQRIVPTSGVVGFTGLITLDGVPIFPDVDCQTDDLFLIDRAHTKIGLNTPPVYEELGKQGDSRRGIIKCYWNLYCTAPNHNYWIYGLATS</sequence>
<accession>A0A6M3K1D7</accession>
<feature type="compositionally biased region" description="Acidic residues" evidence="1">
    <location>
        <begin position="253"/>
        <end position="265"/>
    </location>
</feature>
<dbReference type="Pfam" id="PF17236">
    <property type="entry name" value="SU10_MCP"/>
    <property type="match status" value="1"/>
</dbReference>
<evidence type="ECO:0008006" key="3">
    <source>
        <dbReference type="Google" id="ProtNLM"/>
    </source>
</evidence>
<organism evidence="2">
    <name type="scientific">viral metagenome</name>
    <dbReference type="NCBI Taxonomy" id="1070528"/>
    <lineage>
        <taxon>unclassified sequences</taxon>
        <taxon>metagenomes</taxon>
        <taxon>organismal metagenomes</taxon>
    </lineage>
</organism>